<dbReference type="Proteomes" id="UP000291343">
    <property type="component" value="Unassembled WGS sequence"/>
</dbReference>
<feature type="region of interest" description="Disordered" evidence="1">
    <location>
        <begin position="113"/>
        <end position="134"/>
    </location>
</feature>
<reference evidence="2 3" key="1">
    <citation type="journal article" date="2017" name="Gigascience">
        <title>Genome sequence of the small brown planthopper, Laodelphax striatellus.</title>
        <authorList>
            <person name="Zhu J."/>
            <person name="Jiang F."/>
            <person name="Wang X."/>
            <person name="Yang P."/>
            <person name="Bao Y."/>
            <person name="Zhao W."/>
            <person name="Wang W."/>
            <person name="Lu H."/>
            <person name="Wang Q."/>
            <person name="Cui N."/>
            <person name="Li J."/>
            <person name="Chen X."/>
            <person name="Luo L."/>
            <person name="Yu J."/>
            <person name="Kang L."/>
            <person name="Cui F."/>
        </authorList>
    </citation>
    <scope>NUCLEOTIDE SEQUENCE [LARGE SCALE GENOMIC DNA]</scope>
    <source>
        <strain evidence="2">Lst14</strain>
    </source>
</reference>
<evidence type="ECO:0000313" key="2">
    <source>
        <dbReference type="EMBL" id="RZF34294.1"/>
    </source>
</evidence>
<evidence type="ECO:0000256" key="1">
    <source>
        <dbReference type="SAM" id="MobiDB-lite"/>
    </source>
</evidence>
<accession>A0A482WL96</accession>
<sequence>MRKLTQKKVAKDDPKQTKISKFFTSPTNSKKLTAAVSSIRCSASSSSQLTCEVDLTEDDGIKFPLTPPKSQNIFLSGESGKTVCYKSPAKKKSDKENSVEDIEEIVKERVPILSPEVIPPTPPQSLLPTSRAGNKGVKRKFEFSTSKNCDGKASSSSVVHVKKISKKVCNGKVESTTANIRPSGSSTDRDSLLTEKARPKEKLDPEDCGNEKKDIVGCRKKNVVDDESLDQNDKIETKCNI</sequence>
<evidence type="ECO:0000313" key="3">
    <source>
        <dbReference type="Proteomes" id="UP000291343"/>
    </source>
</evidence>
<feature type="region of interest" description="Disordered" evidence="1">
    <location>
        <begin position="1"/>
        <end position="21"/>
    </location>
</feature>
<name>A0A482WL96_LAOST</name>
<organism evidence="2 3">
    <name type="scientific">Laodelphax striatellus</name>
    <name type="common">Small brown planthopper</name>
    <name type="synonym">Delphax striatella</name>
    <dbReference type="NCBI Taxonomy" id="195883"/>
    <lineage>
        <taxon>Eukaryota</taxon>
        <taxon>Metazoa</taxon>
        <taxon>Ecdysozoa</taxon>
        <taxon>Arthropoda</taxon>
        <taxon>Hexapoda</taxon>
        <taxon>Insecta</taxon>
        <taxon>Pterygota</taxon>
        <taxon>Neoptera</taxon>
        <taxon>Paraneoptera</taxon>
        <taxon>Hemiptera</taxon>
        <taxon>Auchenorrhyncha</taxon>
        <taxon>Fulgoroidea</taxon>
        <taxon>Delphacidae</taxon>
        <taxon>Criomorphinae</taxon>
        <taxon>Laodelphax</taxon>
    </lineage>
</organism>
<comment type="caution">
    <text evidence="2">The sequence shown here is derived from an EMBL/GenBank/DDBJ whole genome shotgun (WGS) entry which is preliminary data.</text>
</comment>
<protein>
    <submittedName>
        <fullName evidence="2">Uncharacterized protein</fullName>
    </submittedName>
</protein>
<dbReference type="InParanoid" id="A0A482WL96"/>
<feature type="compositionally biased region" description="Basic and acidic residues" evidence="1">
    <location>
        <begin position="187"/>
        <end position="213"/>
    </location>
</feature>
<proteinExistence type="predicted"/>
<keyword evidence="3" id="KW-1185">Reference proteome</keyword>
<feature type="compositionally biased region" description="Polar residues" evidence="1">
    <location>
        <begin position="173"/>
        <end position="186"/>
    </location>
</feature>
<dbReference type="AlphaFoldDB" id="A0A482WL96"/>
<feature type="region of interest" description="Disordered" evidence="1">
    <location>
        <begin position="173"/>
        <end position="213"/>
    </location>
</feature>
<gene>
    <name evidence="2" type="ORF">LSTR_LSTR015124</name>
</gene>
<dbReference type="EMBL" id="QKKF02032117">
    <property type="protein sequence ID" value="RZF34294.1"/>
    <property type="molecule type" value="Genomic_DNA"/>
</dbReference>